<dbReference type="RefSeq" id="XP_043013086.1">
    <property type="nucleotide sequence ID" value="XM_043148487.1"/>
</dbReference>
<dbReference type="EMBL" id="CM032182">
    <property type="protein sequence ID" value="KAG7096616.1"/>
    <property type="molecule type" value="Genomic_DNA"/>
</dbReference>
<keyword evidence="2" id="KW-1185">Reference proteome</keyword>
<reference evidence="1" key="1">
    <citation type="journal article" date="2021" name="Genome Biol. Evol.">
        <title>The assembled and annotated genome of the fairy-ring fungus Marasmius oreades.</title>
        <authorList>
            <person name="Hiltunen M."/>
            <person name="Ament-Velasquez S.L."/>
            <person name="Johannesson H."/>
        </authorList>
    </citation>
    <scope>NUCLEOTIDE SEQUENCE</scope>
    <source>
        <strain evidence="1">03SP1</strain>
    </source>
</reference>
<comment type="caution">
    <text evidence="1">The sequence shown here is derived from an EMBL/GenBank/DDBJ whole genome shotgun (WGS) entry which is preliminary data.</text>
</comment>
<dbReference type="AlphaFoldDB" id="A0A9P7UXT7"/>
<name>A0A9P7UXT7_9AGAR</name>
<dbReference type="Proteomes" id="UP001049176">
    <property type="component" value="Chromosome 2"/>
</dbReference>
<dbReference type="KEGG" id="more:E1B28_004033"/>
<protein>
    <submittedName>
        <fullName evidence="1">Uncharacterized protein</fullName>
    </submittedName>
</protein>
<evidence type="ECO:0000313" key="2">
    <source>
        <dbReference type="Proteomes" id="UP001049176"/>
    </source>
</evidence>
<dbReference type="GeneID" id="66073109"/>
<proteinExistence type="predicted"/>
<accession>A0A9P7UXT7</accession>
<sequence length="103" mass="11509">MTKDVFILLRPTLTIFLSQTPMFRLKNRSPSDISTLSKTTLAEIMGEKLSKFVEKYGGDVHRLLANDEHAPSFGITALFVLNCKSHVDFPPTILKVESPSENS</sequence>
<evidence type="ECO:0000313" key="1">
    <source>
        <dbReference type="EMBL" id="KAG7096616.1"/>
    </source>
</evidence>
<gene>
    <name evidence="1" type="ORF">E1B28_004033</name>
</gene>
<organism evidence="1 2">
    <name type="scientific">Marasmius oreades</name>
    <name type="common">fairy-ring Marasmius</name>
    <dbReference type="NCBI Taxonomy" id="181124"/>
    <lineage>
        <taxon>Eukaryota</taxon>
        <taxon>Fungi</taxon>
        <taxon>Dikarya</taxon>
        <taxon>Basidiomycota</taxon>
        <taxon>Agaricomycotina</taxon>
        <taxon>Agaricomycetes</taxon>
        <taxon>Agaricomycetidae</taxon>
        <taxon>Agaricales</taxon>
        <taxon>Marasmiineae</taxon>
        <taxon>Marasmiaceae</taxon>
        <taxon>Marasmius</taxon>
    </lineage>
</organism>